<organism evidence="5">
    <name type="scientific">Nippostrongylus brasiliensis</name>
    <name type="common">Rat hookworm</name>
    <dbReference type="NCBI Taxonomy" id="27835"/>
    <lineage>
        <taxon>Eukaryota</taxon>
        <taxon>Metazoa</taxon>
        <taxon>Ecdysozoa</taxon>
        <taxon>Nematoda</taxon>
        <taxon>Chromadorea</taxon>
        <taxon>Rhabditida</taxon>
        <taxon>Rhabditina</taxon>
        <taxon>Rhabditomorpha</taxon>
        <taxon>Strongyloidea</taxon>
        <taxon>Heligmosomidae</taxon>
        <taxon>Nippostrongylus</taxon>
    </lineage>
</organism>
<sequence>MKSDDLATLPFLPTTTFSTNSSMATAYLPAPSLLQSNPFFNPFLTIFQHYPDPSLASITIPKSSSSFGINPSFQRVSSPDNLSTTSRIRRGRPQQDINDDDDPSSQKRRHRRLYARQYRAQMRHKVDEVKVLRAKLDEMRRTVERLESALDCERREHQQKAALLSSMIRAKVLS</sequence>
<accession>A0A158QZ47</accession>
<reference evidence="5" key="1">
    <citation type="submission" date="2016-04" db="UniProtKB">
        <authorList>
            <consortium name="WormBaseParasite"/>
        </authorList>
    </citation>
    <scope>IDENTIFICATION</scope>
</reference>
<dbReference type="Proteomes" id="UP000271162">
    <property type="component" value="Unassembled WGS sequence"/>
</dbReference>
<dbReference type="AlphaFoldDB" id="A0A158QZ47"/>
<evidence type="ECO:0000313" key="4">
    <source>
        <dbReference type="Proteomes" id="UP000271162"/>
    </source>
</evidence>
<dbReference type="OMA" id="YRAQMRQ"/>
<evidence type="ECO:0000256" key="1">
    <source>
        <dbReference type="SAM" id="Coils"/>
    </source>
</evidence>
<dbReference type="EMBL" id="UYSL01020158">
    <property type="protein sequence ID" value="VDL73143.1"/>
    <property type="molecule type" value="Genomic_DNA"/>
</dbReference>
<protein>
    <submittedName>
        <fullName evidence="5">BZIP domain-containing protein</fullName>
    </submittedName>
</protein>
<gene>
    <name evidence="3" type="ORF">NBR_LOCUS9554</name>
</gene>
<name>A0A158QZ47_NIPBR</name>
<reference evidence="3 4" key="2">
    <citation type="submission" date="2018-11" db="EMBL/GenBank/DDBJ databases">
        <authorList>
            <consortium name="Pathogen Informatics"/>
        </authorList>
    </citation>
    <scope>NUCLEOTIDE SEQUENCE [LARGE SCALE GENOMIC DNA]</scope>
</reference>
<feature type="coiled-coil region" evidence="1">
    <location>
        <begin position="122"/>
        <end position="156"/>
    </location>
</feature>
<feature type="compositionally biased region" description="Polar residues" evidence="2">
    <location>
        <begin position="70"/>
        <end position="86"/>
    </location>
</feature>
<feature type="region of interest" description="Disordered" evidence="2">
    <location>
        <begin position="70"/>
        <end position="109"/>
    </location>
</feature>
<keyword evidence="1" id="KW-0175">Coiled coil</keyword>
<evidence type="ECO:0000256" key="2">
    <source>
        <dbReference type="SAM" id="MobiDB-lite"/>
    </source>
</evidence>
<evidence type="ECO:0000313" key="5">
    <source>
        <dbReference type="WBParaSite" id="NBR_0000955301-mRNA-1"/>
    </source>
</evidence>
<proteinExistence type="predicted"/>
<dbReference type="WBParaSite" id="NBR_0000955301-mRNA-1">
    <property type="protein sequence ID" value="NBR_0000955301-mRNA-1"/>
    <property type="gene ID" value="NBR_0000955301"/>
</dbReference>
<evidence type="ECO:0000313" key="3">
    <source>
        <dbReference type="EMBL" id="VDL73143.1"/>
    </source>
</evidence>
<keyword evidence="4" id="KW-1185">Reference proteome</keyword>